<dbReference type="InterPro" id="IPR011990">
    <property type="entry name" value="TPR-like_helical_dom_sf"/>
</dbReference>
<organism evidence="3 4">
    <name type="scientific">Malonomonas rubra DSM 5091</name>
    <dbReference type="NCBI Taxonomy" id="1122189"/>
    <lineage>
        <taxon>Bacteria</taxon>
        <taxon>Pseudomonadati</taxon>
        <taxon>Thermodesulfobacteriota</taxon>
        <taxon>Desulfuromonadia</taxon>
        <taxon>Desulfuromonadales</taxon>
        <taxon>Geopsychrobacteraceae</taxon>
        <taxon>Malonomonas</taxon>
    </lineage>
</organism>
<keyword evidence="4" id="KW-1185">Reference proteome</keyword>
<evidence type="ECO:0000259" key="2">
    <source>
        <dbReference type="Pfam" id="PF13485"/>
    </source>
</evidence>
<dbReference type="EMBL" id="FQZT01000001">
    <property type="protein sequence ID" value="SHI50431.1"/>
    <property type="molecule type" value="Genomic_DNA"/>
</dbReference>
<dbReference type="RefSeq" id="WP_072904929.1">
    <property type="nucleotide sequence ID" value="NZ_FQZT01000001.1"/>
</dbReference>
<keyword evidence="1" id="KW-0802">TPR repeat</keyword>
<dbReference type="InterPro" id="IPR019734">
    <property type="entry name" value="TPR_rpt"/>
</dbReference>
<feature type="domain" description="Peptidase MA-like" evidence="2">
    <location>
        <begin position="246"/>
        <end position="406"/>
    </location>
</feature>
<dbReference type="Pfam" id="PF13485">
    <property type="entry name" value="Peptidase_MA_2"/>
    <property type="match status" value="1"/>
</dbReference>
<dbReference type="SMART" id="SM00028">
    <property type="entry name" value="TPR"/>
    <property type="match status" value="3"/>
</dbReference>
<dbReference type="STRING" id="1122189.SAMN02745165_00250"/>
<evidence type="ECO:0000313" key="3">
    <source>
        <dbReference type="EMBL" id="SHI50431.1"/>
    </source>
</evidence>
<dbReference type="SUPFAM" id="SSF48452">
    <property type="entry name" value="TPR-like"/>
    <property type="match status" value="1"/>
</dbReference>
<dbReference type="Proteomes" id="UP000184171">
    <property type="component" value="Unassembled WGS sequence"/>
</dbReference>
<dbReference type="AlphaFoldDB" id="A0A1M6BNV2"/>
<accession>A0A1M6BNV2</accession>
<feature type="repeat" description="TPR" evidence="1">
    <location>
        <begin position="133"/>
        <end position="166"/>
    </location>
</feature>
<reference evidence="3 4" key="1">
    <citation type="submission" date="2016-11" db="EMBL/GenBank/DDBJ databases">
        <authorList>
            <person name="Jaros S."/>
            <person name="Januszkiewicz K."/>
            <person name="Wedrychowicz H."/>
        </authorList>
    </citation>
    <scope>NUCLEOTIDE SEQUENCE [LARGE SCALE GENOMIC DNA]</scope>
    <source>
        <strain evidence="3 4">DSM 5091</strain>
    </source>
</reference>
<dbReference type="Gene3D" id="1.25.40.10">
    <property type="entry name" value="Tetratricopeptide repeat domain"/>
    <property type="match status" value="1"/>
</dbReference>
<proteinExistence type="predicted"/>
<dbReference type="OrthoDB" id="9787613at2"/>
<protein>
    <submittedName>
        <fullName evidence="3">Peptidase MA superfamily protein</fullName>
    </submittedName>
</protein>
<gene>
    <name evidence="3" type="ORF">SAMN02745165_00250</name>
</gene>
<dbReference type="PROSITE" id="PS50005">
    <property type="entry name" value="TPR"/>
    <property type="match status" value="1"/>
</dbReference>
<evidence type="ECO:0000313" key="4">
    <source>
        <dbReference type="Proteomes" id="UP000184171"/>
    </source>
</evidence>
<name>A0A1M6BNV2_MALRU</name>
<dbReference type="InterPro" id="IPR039568">
    <property type="entry name" value="Peptidase_MA-like_dom"/>
</dbReference>
<sequence length="409" mass="46303">MKPPLLFVAVFLLLGSVTFVGAQSPLQLNNSAVELLEEGRYLEGIELLKKATSTAPHVESLRQNLVNAYLATAGFFLQRHEYDELTDLMYEAERFADRRECWVLRGVGFYRQKLYDEAEIELQEARAMGEPDAQILRYLGEIFYFTDRLYEATDVLEAASELAPDDSVLQDMLAKVRRELSVEQDMDKTYGGHFVITFDGEKNDDLGDAVLDVLEEAYNELGSWLAHYPEQRVAVLLYSRQQFSDLTGSPDWAGGLYDGKVRLPVGGVQQVGDSVRMLLYHEYMHVLLRDIVGANLPGWLNEGLATYAGDEYLPLQTDLLERARAEGGLFSLQQLEGTFSRFNGDDVKLAYQQSQAMVSYLLNEYGWYRLRDYLDALAAGNSFADAFVSAYGIYGLTYSKFEADWREKG</sequence>
<evidence type="ECO:0000256" key="1">
    <source>
        <dbReference type="PROSITE-ProRule" id="PRU00339"/>
    </source>
</evidence>